<proteinExistence type="predicted"/>
<name>A0A1X0R482_RHIZD</name>
<sequence length="147" mass="16857">MQEVVDTFPETYAVKCNVGKLYKPKNQGEDQKVTGLDANGNPIKKRKKYVSHLWYKAYYCHRSGEKEKPKHDLGGKSGQIRKVQKTSKKIDCPATIKATCCKSKPEEVVFNDHNHSPIGSKEDFQYLSVSEGTKRYIFQKFQEGFMC</sequence>
<evidence type="ECO:0000313" key="1">
    <source>
        <dbReference type="EMBL" id="ORE06804.1"/>
    </source>
</evidence>
<dbReference type="VEuPathDB" id="FungiDB:BCV72DRAFT_118669"/>
<gene>
    <name evidence="1" type="ORF">BCV72DRAFT_118669</name>
</gene>
<evidence type="ECO:0008006" key="2">
    <source>
        <dbReference type="Google" id="ProtNLM"/>
    </source>
</evidence>
<dbReference type="EMBL" id="KV921916">
    <property type="protein sequence ID" value="ORE06804.1"/>
    <property type="molecule type" value="Genomic_DNA"/>
</dbReference>
<organism evidence="1">
    <name type="scientific">Rhizopus microsporus var. microsporus</name>
    <dbReference type="NCBI Taxonomy" id="86635"/>
    <lineage>
        <taxon>Eukaryota</taxon>
        <taxon>Fungi</taxon>
        <taxon>Fungi incertae sedis</taxon>
        <taxon>Mucoromycota</taxon>
        <taxon>Mucoromycotina</taxon>
        <taxon>Mucoromycetes</taxon>
        <taxon>Mucorales</taxon>
        <taxon>Mucorineae</taxon>
        <taxon>Rhizopodaceae</taxon>
        <taxon>Rhizopus</taxon>
    </lineage>
</organism>
<protein>
    <recommendedName>
        <fullName evidence="2">FAR1 domain-containing protein</fullName>
    </recommendedName>
</protein>
<dbReference type="Proteomes" id="UP000242414">
    <property type="component" value="Unassembled WGS sequence"/>
</dbReference>
<dbReference type="AlphaFoldDB" id="A0A1X0R482"/>
<accession>A0A1X0R482</accession>
<reference evidence="1" key="1">
    <citation type="journal article" date="2016" name="Proc. Natl. Acad. Sci. U.S.A.">
        <title>Lipid metabolic changes in an early divergent fungus govern the establishment of a mutualistic symbiosis with endobacteria.</title>
        <authorList>
            <person name="Lastovetsky O.A."/>
            <person name="Gaspar M.L."/>
            <person name="Mondo S.J."/>
            <person name="LaButti K.M."/>
            <person name="Sandor L."/>
            <person name="Grigoriev I.V."/>
            <person name="Henry S.A."/>
            <person name="Pawlowska T.E."/>
        </authorList>
    </citation>
    <scope>NUCLEOTIDE SEQUENCE [LARGE SCALE GENOMIC DNA]</scope>
    <source>
        <strain evidence="1">ATCC 52814</strain>
    </source>
</reference>